<name>A0ABU0LQE9_9HYPH</name>
<dbReference type="InterPro" id="IPR036626">
    <property type="entry name" value="GpW_sf"/>
</dbReference>
<protein>
    <submittedName>
        <fullName evidence="1">Uncharacterized protein</fullName>
    </submittedName>
</protein>
<dbReference type="RefSeq" id="WP_306889603.1">
    <property type="nucleotide sequence ID" value="NZ_JAUSVR010000004.1"/>
</dbReference>
<reference evidence="1 2" key="1">
    <citation type="submission" date="2023-07" db="EMBL/GenBank/DDBJ databases">
        <title>Genomic Encyclopedia of Type Strains, Phase IV (KMG-IV): sequencing the most valuable type-strain genomes for metagenomic binning, comparative biology and taxonomic classification.</title>
        <authorList>
            <person name="Goeker M."/>
        </authorList>
    </citation>
    <scope>NUCLEOTIDE SEQUENCE [LARGE SCALE GENOMIC DNA]</scope>
    <source>
        <strain evidence="1 2">DSM 15561</strain>
    </source>
</reference>
<dbReference type="Proteomes" id="UP001235094">
    <property type="component" value="Unassembled WGS sequence"/>
</dbReference>
<keyword evidence="2" id="KW-1185">Reference proteome</keyword>
<sequence>MAIDYELIFGVEQYDPCAALVALRPAYMRLMAGGQVEKVSFRDRETWFAKSDVAEFKLLIDRLESECAEKRGCGPTRFAIRAGAPARPGGFDPFKV</sequence>
<evidence type="ECO:0000313" key="1">
    <source>
        <dbReference type="EMBL" id="MDQ0510888.1"/>
    </source>
</evidence>
<comment type="caution">
    <text evidence="1">The sequence shown here is derived from an EMBL/GenBank/DDBJ whole genome shotgun (WGS) entry which is preliminary data.</text>
</comment>
<dbReference type="EMBL" id="JAUSVR010000004">
    <property type="protein sequence ID" value="MDQ0510888.1"/>
    <property type="molecule type" value="Genomic_DNA"/>
</dbReference>
<proteinExistence type="predicted"/>
<accession>A0ABU0LQE9</accession>
<gene>
    <name evidence="1" type="ORF">QOZ99_001776</name>
</gene>
<evidence type="ECO:0000313" key="2">
    <source>
        <dbReference type="Proteomes" id="UP001235094"/>
    </source>
</evidence>
<organism evidence="1 2">
    <name type="scientific">Ancylobacter amanitiformis</name>
    <dbReference type="NCBI Taxonomy" id="217069"/>
    <lineage>
        <taxon>Bacteria</taxon>
        <taxon>Pseudomonadati</taxon>
        <taxon>Pseudomonadota</taxon>
        <taxon>Alphaproteobacteria</taxon>
        <taxon>Hyphomicrobiales</taxon>
        <taxon>Xanthobacteraceae</taxon>
        <taxon>Ancylobacter</taxon>
    </lineage>
</organism>
<dbReference type="Gene3D" id="3.30.1580.10">
    <property type="entry name" value="Head-to-tail joining protein W"/>
    <property type="match status" value="1"/>
</dbReference>